<dbReference type="RefSeq" id="WP_397212962.1">
    <property type="nucleotide sequence ID" value="NZ_JBGFSN010000004.1"/>
</dbReference>
<dbReference type="Pfam" id="PF00563">
    <property type="entry name" value="EAL"/>
    <property type="match status" value="1"/>
</dbReference>
<feature type="domain" description="EAL" evidence="5">
    <location>
        <begin position="1"/>
        <end position="237"/>
    </location>
</feature>
<proteinExistence type="inferred from homology"/>
<dbReference type="PROSITE" id="PS50883">
    <property type="entry name" value="EAL"/>
    <property type="match status" value="1"/>
</dbReference>
<evidence type="ECO:0000256" key="1">
    <source>
        <dbReference type="ARBA" id="ARBA00010927"/>
    </source>
</evidence>
<dbReference type="PANTHER" id="PTHR33121:SF69">
    <property type="entry name" value="ANTI-FLHC(2)FLHD(4) FACTOR YDIV-RELATED"/>
    <property type="match status" value="1"/>
</dbReference>
<reference evidence="6 7" key="1">
    <citation type="submission" date="2024-08" db="EMBL/GenBank/DDBJ databases">
        <title>Pantoea ronii - a newly identified human opportunistic pathogen.</title>
        <authorList>
            <person name="Keidar-Friedman D."/>
            <person name="Sorek N."/>
            <person name="Leshin-Carmel D."/>
            <person name="Tsur A."/>
            <person name="Amsalem M."/>
            <person name="Tolkach D."/>
            <person name="Brosh-Nissimov T."/>
        </authorList>
    </citation>
    <scope>NUCLEOTIDE SEQUENCE [LARGE SCALE GENOMIC DNA]</scope>
    <source>
        <strain evidence="6 7">AA23256</strain>
    </source>
</reference>
<name>A0ABW7PTV2_9GAMM</name>
<evidence type="ECO:0000313" key="7">
    <source>
        <dbReference type="Proteomes" id="UP001611251"/>
    </source>
</evidence>
<dbReference type="EMBL" id="JBGFSN010000004">
    <property type="protein sequence ID" value="MFH8133742.1"/>
    <property type="molecule type" value="Genomic_DNA"/>
</dbReference>
<evidence type="ECO:0000313" key="6">
    <source>
        <dbReference type="EMBL" id="MFH8133742.1"/>
    </source>
</evidence>
<dbReference type="InterPro" id="IPR050706">
    <property type="entry name" value="Cyclic-di-GMP_PDE-like"/>
</dbReference>
<comment type="caution">
    <text evidence="6">The sequence shown here is derived from an EMBL/GenBank/DDBJ whole genome shotgun (WGS) entry which is preliminary data.</text>
</comment>
<accession>A0ABW7PTV2</accession>
<dbReference type="PANTHER" id="PTHR33121">
    <property type="entry name" value="CYCLIC DI-GMP PHOSPHODIESTERASE PDEF"/>
    <property type="match status" value="1"/>
</dbReference>
<dbReference type="Gene3D" id="3.20.20.450">
    <property type="entry name" value="EAL domain"/>
    <property type="match status" value="1"/>
</dbReference>
<dbReference type="SUPFAM" id="SSF141868">
    <property type="entry name" value="EAL domain-like"/>
    <property type="match status" value="1"/>
</dbReference>
<keyword evidence="2" id="KW-0678">Repressor</keyword>
<evidence type="ECO:0000256" key="2">
    <source>
        <dbReference type="ARBA" id="ARBA00022491"/>
    </source>
</evidence>
<dbReference type="InterPro" id="IPR035919">
    <property type="entry name" value="EAL_sf"/>
</dbReference>
<evidence type="ECO:0000256" key="3">
    <source>
        <dbReference type="ARBA" id="ARBA00023015"/>
    </source>
</evidence>
<sequence length="244" mass="27934">MTPYSLASTLNKKFVLEPVVSQSGAFVGFELLTRYTSEAGKSRNAHMVIENMRYEEKREFLFEQLNLLSSILMLLEQHQLFISINIDQDMVQLLQEDERLCRMFSASSIIRLEISENVDFLPDHAARHTLQQLKEHGIRFFLGDLGTGFANLEALYTGLFDAVKIDKRFFWEQKDKPIFPVLMKNIRRFCPLIIVVGVEDDEDLATLAAVPVYGIQGYRYAALAPEELAQRLSQNALSSPPRQN</sequence>
<gene>
    <name evidence="6" type="ORF">ABU178_06045</name>
</gene>
<keyword evidence="7" id="KW-1185">Reference proteome</keyword>
<organism evidence="6 7">
    <name type="scientific">Pantoea osteomyelitidis</name>
    <dbReference type="NCBI Taxonomy" id="3230026"/>
    <lineage>
        <taxon>Bacteria</taxon>
        <taxon>Pseudomonadati</taxon>
        <taxon>Pseudomonadota</taxon>
        <taxon>Gammaproteobacteria</taxon>
        <taxon>Enterobacterales</taxon>
        <taxon>Erwiniaceae</taxon>
        <taxon>Pantoea</taxon>
    </lineage>
</organism>
<dbReference type="InterPro" id="IPR001633">
    <property type="entry name" value="EAL_dom"/>
</dbReference>
<keyword evidence="4" id="KW-0804">Transcription</keyword>
<evidence type="ECO:0000259" key="5">
    <source>
        <dbReference type="PROSITE" id="PS50883"/>
    </source>
</evidence>
<comment type="similarity">
    <text evidence="1">Belongs to the YdiV family.</text>
</comment>
<keyword evidence="3" id="KW-0805">Transcription regulation</keyword>
<dbReference type="SMART" id="SM00052">
    <property type="entry name" value="EAL"/>
    <property type="match status" value="1"/>
</dbReference>
<protein>
    <submittedName>
        <fullName evidence="6">EAL domain-containing protein</fullName>
    </submittedName>
</protein>
<evidence type="ECO:0000256" key="4">
    <source>
        <dbReference type="ARBA" id="ARBA00023163"/>
    </source>
</evidence>
<dbReference type="Proteomes" id="UP001611251">
    <property type="component" value="Unassembled WGS sequence"/>
</dbReference>